<keyword evidence="3" id="KW-0547">Nucleotide-binding</keyword>
<evidence type="ECO:0000256" key="4">
    <source>
        <dbReference type="ARBA" id="ARBA00022840"/>
    </source>
</evidence>
<dbReference type="SUPFAM" id="SSF55681">
    <property type="entry name" value="Class II aaRS and biotin synthetases"/>
    <property type="match status" value="1"/>
</dbReference>
<sequence length="605" mass="69883">MTFLSLNNCLYRVFSARSTQKIGSRALILNQLVHNNLSCKPYSQQVNHNVKTPTVKDSIQVDTTVLELQERNKKIEFNCDKYYPSMTELQKYDMFKVERITLYEFRNKFGNMTDTELKEFNESVQLVYGRIRNIRSSGKKIWFLDIDDHSHISGYKDQSSQLQVIVNFKSINLGNSEVTLSQFESHMSQLRKNDYIQCFGIPRLSQSRNRNLSLSVQMLPRIVSPIQSPLPSGLSEVQKRNNNRVVDYQVNGIYPLIQRAVIIRLIRNFYQDINGFVEVETPLLSSKANGASARPFKVQFKDGHNLELRIAPELWLKRLIISGMPKIFEIGKMFRNEGIDASHNPEFTMLESYQTYATMEDLIELAESLFKYVLCNITWENDTIKELRNILSSNNWRFKRIEFLPTLSKELGVCMDGVNLEDSLELITLIPEDVKRKLNLQGNMSSSQILDKLSSHYLEDRICSTIHPTIIYHHPLAMSPLAKSVPSKPRITQRFEMFIKGKEYINAYEEENCPQVQLNNFLKQQKDKNNKMNNVHISTISSGIKDNINNESMPVDYKYVEVMRSGMPPTGGLGLGVDRLCMLLMEKPRIEQVLPFGSLDDVNRQ</sequence>
<dbReference type="InterPro" id="IPR045864">
    <property type="entry name" value="aa-tRNA-synth_II/BPL/LPL"/>
</dbReference>
<accession>A0AAN7WRD5</accession>
<dbReference type="Gene3D" id="3.30.930.10">
    <property type="entry name" value="Bira Bifunctional Protein, Domain 2"/>
    <property type="match status" value="1"/>
</dbReference>
<evidence type="ECO:0000259" key="6">
    <source>
        <dbReference type="PROSITE" id="PS50862"/>
    </source>
</evidence>
<name>A0AAN7WRD5_9SACH</name>
<evidence type="ECO:0000256" key="1">
    <source>
        <dbReference type="ARBA" id="ARBA00013166"/>
    </source>
</evidence>
<evidence type="ECO:0000313" key="8">
    <source>
        <dbReference type="Proteomes" id="UP001306508"/>
    </source>
</evidence>
<dbReference type="EC" id="6.1.1.6" evidence="1"/>
<keyword evidence="5" id="KW-0030">Aminoacyl-tRNA synthetase</keyword>
<dbReference type="GO" id="GO:0070154">
    <property type="term" value="P:mitochondrial lysyl-tRNA aminoacylation"/>
    <property type="evidence" value="ECO:0007669"/>
    <property type="project" value="TreeGrafter"/>
</dbReference>
<comment type="caution">
    <text evidence="7">The sequence shown here is derived from an EMBL/GenBank/DDBJ whole genome shotgun (WGS) entry which is preliminary data.</text>
</comment>
<dbReference type="GO" id="GO:0005739">
    <property type="term" value="C:mitochondrion"/>
    <property type="evidence" value="ECO:0007669"/>
    <property type="project" value="TreeGrafter"/>
</dbReference>
<organism evidence="7 8">
    <name type="scientific">Arxiozyma heterogenica</name>
    <dbReference type="NCBI Taxonomy" id="278026"/>
    <lineage>
        <taxon>Eukaryota</taxon>
        <taxon>Fungi</taxon>
        <taxon>Dikarya</taxon>
        <taxon>Ascomycota</taxon>
        <taxon>Saccharomycotina</taxon>
        <taxon>Saccharomycetes</taxon>
        <taxon>Saccharomycetales</taxon>
        <taxon>Saccharomycetaceae</taxon>
        <taxon>Arxiozyma</taxon>
    </lineage>
</organism>
<dbReference type="Pfam" id="PF00152">
    <property type="entry name" value="tRNA-synt_2"/>
    <property type="match status" value="1"/>
</dbReference>
<keyword evidence="8" id="KW-1185">Reference proteome</keyword>
<dbReference type="PANTHER" id="PTHR42918">
    <property type="entry name" value="LYSYL-TRNA SYNTHETASE"/>
    <property type="match status" value="1"/>
</dbReference>
<dbReference type="Proteomes" id="UP001306508">
    <property type="component" value="Unassembled WGS sequence"/>
</dbReference>
<keyword evidence="2" id="KW-0436">Ligase</keyword>
<dbReference type="PANTHER" id="PTHR42918:SF5">
    <property type="entry name" value="LYSINE--TRNA LIGASE, MITOCHONDRIAL"/>
    <property type="match status" value="1"/>
</dbReference>
<dbReference type="NCBIfam" id="TIGR00499">
    <property type="entry name" value="lysS_bact"/>
    <property type="match status" value="1"/>
</dbReference>
<gene>
    <name evidence="7" type="ORF">RI543_002200</name>
</gene>
<dbReference type="GO" id="GO:0005524">
    <property type="term" value="F:ATP binding"/>
    <property type="evidence" value="ECO:0007669"/>
    <property type="project" value="UniProtKB-KW"/>
</dbReference>
<dbReference type="AlphaFoldDB" id="A0AAN7WRD5"/>
<dbReference type="InterPro" id="IPR004364">
    <property type="entry name" value="Aa-tRNA-synt_II"/>
</dbReference>
<dbReference type="SUPFAM" id="SSF50249">
    <property type="entry name" value="Nucleic acid-binding proteins"/>
    <property type="match status" value="1"/>
</dbReference>
<dbReference type="InterPro" id="IPR006195">
    <property type="entry name" value="aa-tRNA-synth_II"/>
</dbReference>
<keyword evidence="4" id="KW-0067">ATP-binding</keyword>
<dbReference type="EMBL" id="JAWIZZ010000041">
    <property type="protein sequence ID" value="KAK5780442.1"/>
    <property type="molecule type" value="Genomic_DNA"/>
</dbReference>
<feature type="domain" description="Aminoacyl-transfer RNA synthetases class-II family profile" evidence="6">
    <location>
        <begin position="262"/>
        <end position="595"/>
    </location>
</feature>
<evidence type="ECO:0000256" key="2">
    <source>
        <dbReference type="ARBA" id="ARBA00022598"/>
    </source>
</evidence>
<dbReference type="Gene3D" id="2.40.50.140">
    <property type="entry name" value="Nucleic acid-binding proteins"/>
    <property type="match status" value="1"/>
</dbReference>
<evidence type="ECO:0000256" key="5">
    <source>
        <dbReference type="ARBA" id="ARBA00023146"/>
    </source>
</evidence>
<evidence type="ECO:0000313" key="7">
    <source>
        <dbReference type="EMBL" id="KAK5780442.1"/>
    </source>
</evidence>
<dbReference type="InterPro" id="IPR018149">
    <property type="entry name" value="Lys-tRNA-synth_II_C"/>
</dbReference>
<dbReference type="InterPro" id="IPR002313">
    <property type="entry name" value="Lys-tRNA-ligase_II"/>
</dbReference>
<reference evidence="8" key="1">
    <citation type="submission" date="2023-07" db="EMBL/GenBank/DDBJ databases">
        <title>A draft genome of Kazachstania heterogenica Y-27499.</title>
        <authorList>
            <person name="Donic C."/>
            <person name="Kralova J.S."/>
            <person name="Fidel L."/>
            <person name="Ben-Dor S."/>
            <person name="Jung S."/>
        </authorList>
    </citation>
    <scope>NUCLEOTIDE SEQUENCE [LARGE SCALE GENOMIC DNA]</scope>
    <source>
        <strain evidence="8">Y27499</strain>
    </source>
</reference>
<protein>
    <recommendedName>
        <fullName evidence="1">lysine--tRNA ligase</fullName>
        <ecNumber evidence="1">6.1.1.6</ecNumber>
    </recommendedName>
</protein>
<dbReference type="InterPro" id="IPR012340">
    <property type="entry name" value="NA-bd_OB-fold"/>
</dbReference>
<proteinExistence type="predicted"/>
<dbReference type="PROSITE" id="PS50862">
    <property type="entry name" value="AA_TRNA_LIGASE_II"/>
    <property type="match status" value="1"/>
</dbReference>
<evidence type="ECO:0000256" key="3">
    <source>
        <dbReference type="ARBA" id="ARBA00022741"/>
    </source>
</evidence>
<dbReference type="GO" id="GO:0000049">
    <property type="term" value="F:tRNA binding"/>
    <property type="evidence" value="ECO:0007669"/>
    <property type="project" value="TreeGrafter"/>
</dbReference>
<dbReference type="PRINTS" id="PR00982">
    <property type="entry name" value="TRNASYNTHLYS"/>
</dbReference>
<dbReference type="GO" id="GO:0004824">
    <property type="term" value="F:lysine-tRNA ligase activity"/>
    <property type="evidence" value="ECO:0007669"/>
    <property type="project" value="UniProtKB-EC"/>
</dbReference>